<proteinExistence type="inferred from homology"/>
<evidence type="ECO:0000256" key="2">
    <source>
        <dbReference type="ARBA" id="ARBA00022679"/>
    </source>
</evidence>
<dbReference type="NCBIfam" id="TIGR00544">
    <property type="entry name" value="lgt"/>
    <property type="match status" value="1"/>
</dbReference>
<feature type="transmembrane region" description="Helical" evidence="6">
    <location>
        <begin position="56"/>
        <end position="75"/>
    </location>
</feature>
<dbReference type="InterPro" id="IPR001640">
    <property type="entry name" value="Lgt"/>
</dbReference>
<evidence type="ECO:0000256" key="3">
    <source>
        <dbReference type="ARBA" id="ARBA00022692"/>
    </source>
</evidence>
<feature type="non-terminal residue" evidence="7">
    <location>
        <position position="261"/>
    </location>
</feature>
<sequence length="261" mass="29206">MLVYPEIDPIAIQFGPVSIAWYGIMYLLGFIAAFSLARIRVKQDWSPLSKDHIDDLIFYSVIGVIIGGRLGYMLFYDTAHLFSDPLSWLIALPQLWNGGMSFHGGLLGVLCALLIISKRIHQPFVLVVDFVAPLAPIGLGLGRIGNFINGELWGRPTDSVVGFLVQGTPRHATQLYEATLEGLLLFVILWLYTKKKRPSGFPAAVFLITYGCFRIFIEFFRLPDAHIGYLFGGWLTLGHLLTIPMMIFGFCIIIANKLRVK</sequence>
<dbReference type="PANTHER" id="PTHR30589:SF0">
    <property type="entry name" value="PHOSPHATIDYLGLYCEROL--PROLIPOPROTEIN DIACYLGLYCERYL TRANSFERASE"/>
    <property type="match status" value="1"/>
</dbReference>
<evidence type="ECO:0000313" key="7">
    <source>
        <dbReference type="EMBL" id="SVB28326.1"/>
    </source>
</evidence>
<gene>
    <name evidence="7" type="ORF">METZ01_LOCUS181180</name>
</gene>
<dbReference type="GO" id="GO:0005886">
    <property type="term" value="C:plasma membrane"/>
    <property type="evidence" value="ECO:0007669"/>
    <property type="project" value="InterPro"/>
</dbReference>
<evidence type="ECO:0000256" key="4">
    <source>
        <dbReference type="ARBA" id="ARBA00022989"/>
    </source>
</evidence>
<feature type="transmembrane region" description="Helical" evidence="6">
    <location>
        <begin position="229"/>
        <end position="255"/>
    </location>
</feature>
<dbReference type="GO" id="GO:0008961">
    <property type="term" value="F:phosphatidylglycerol-prolipoprotein diacylglyceryl transferase activity"/>
    <property type="evidence" value="ECO:0007669"/>
    <property type="project" value="InterPro"/>
</dbReference>
<name>A0A382CQA3_9ZZZZ</name>
<protein>
    <recommendedName>
        <fullName evidence="8">Phosphatidylglycerol--prolipoprotein diacylglyceryl transferase</fullName>
    </recommendedName>
</protein>
<dbReference type="HAMAP" id="MF_01147">
    <property type="entry name" value="Lgt"/>
    <property type="match status" value="1"/>
</dbReference>
<dbReference type="EMBL" id="UINC01035626">
    <property type="protein sequence ID" value="SVB28326.1"/>
    <property type="molecule type" value="Genomic_DNA"/>
</dbReference>
<dbReference type="GO" id="GO:0042158">
    <property type="term" value="P:lipoprotein biosynthetic process"/>
    <property type="evidence" value="ECO:0007669"/>
    <property type="project" value="InterPro"/>
</dbReference>
<feature type="transmembrane region" description="Helical" evidence="6">
    <location>
        <begin position="200"/>
        <end position="217"/>
    </location>
</feature>
<dbReference type="AlphaFoldDB" id="A0A382CQA3"/>
<reference evidence="7" key="1">
    <citation type="submission" date="2018-05" db="EMBL/GenBank/DDBJ databases">
        <authorList>
            <person name="Lanie J.A."/>
            <person name="Ng W.-L."/>
            <person name="Kazmierczak K.M."/>
            <person name="Andrzejewski T.M."/>
            <person name="Davidsen T.M."/>
            <person name="Wayne K.J."/>
            <person name="Tettelin H."/>
            <person name="Glass J.I."/>
            <person name="Rusch D."/>
            <person name="Podicherti R."/>
            <person name="Tsui H.-C.T."/>
            <person name="Winkler M.E."/>
        </authorList>
    </citation>
    <scope>NUCLEOTIDE SEQUENCE</scope>
</reference>
<keyword evidence="1" id="KW-1003">Cell membrane</keyword>
<dbReference type="PROSITE" id="PS01311">
    <property type="entry name" value="LGT"/>
    <property type="match status" value="1"/>
</dbReference>
<organism evidence="7">
    <name type="scientific">marine metagenome</name>
    <dbReference type="NCBI Taxonomy" id="408172"/>
    <lineage>
        <taxon>unclassified sequences</taxon>
        <taxon>metagenomes</taxon>
        <taxon>ecological metagenomes</taxon>
    </lineage>
</organism>
<evidence type="ECO:0000256" key="6">
    <source>
        <dbReference type="SAM" id="Phobius"/>
    </source>
</evidence>
<dbReference type="PANTHER" id="PTHR30589">
    <property type="entry name" value="PROLIPOPROTEIN DIACYLGLYCERYL TRANSFERASE"/>
    <property type="match status" value="1"/>
</dbReference>
<keyword evidence="4 6" id="KW-1133">Transmembrane helix</keyword>
<feature type="transmembrane region" description="Helical" evidence="6">
    <location>
        <begin position="123"/>
        <end position="144"/>
    </location>
</feature>
<keyword evidence="3 6" id="KW-0812">Transmembrane</keyword>
<feature type="transmembrane region" description="Helical" evidence="6">
    <location>
        <begin position="95"/>
        <end position="116"/>
    </location>
</feature>
<accession>A0A382CQA3</accession>
<keyword evidence="2" id="KW-0808">Transferase</keyword>
<feature type="transmembrane region" description="Helical" evidence="6">
    <location>
        <begin position="19"/>
        <end position="36"/>
    </location>
</feature>
<evidence type="ECO:0000256" key="5">
    <source>
        <dbReference type="ARBA" id="ARBA00023136"/>
    </source>
</evidence>
<keyword evidence="5 6" id="KW-0472">Membrane</keyword>
<dbReference type="Pfam" id="PF01790">
    <property type="entry name" value="LGT"/>
    <property type="match status" value="1"/>
</dbReference>
<evidence type="ECO:0008006" key="8">
    <source>
        <dbReference type="Google" id="ProtNLM"/>
    </source>
</evidence>
<feature type="transmembrane region" description="Helical" evidence="6">
    <location>
        <begin position="175"/>
        <end position="193"/>
    </location>
</feature>
<evidence type="ECO:0000256" key="1">
    <source>
        <dbReference type="ARBA" id="ARBA00022475"/>
    </source>
</evidence>